<keyword evidence="2" id="KW-1185">Reference proteome</keyword>
<dbReference type="EMBL" id="JAMKPW020000042">
    <property type="protein sequence ID" value="KAK8195972.1"/>
    <property type="molecule type" value="Genomic_DNA"/>
</dbReference>
<organism evidence="1 2">
    <name type="scientific">Zalaria obscura</name>
    <dbReference type="NCBI Taxonomy" id="2024903"/>
    <lineage>
        <taxon>Eukaryota</taxon>
        <taxon>Fungi</taxon>
        <taxon>Dikarya</taxon>
        <taxon>Ascomycota</taxon>
        <taxon>Pezizomycotina</taxon>
        <taxon>Dothideomycetes</taxon>
        <taxon>Dothideomycetidae</taxon>
        <taxon>Dothideales</taxon>
        <taxon>Zalariaceae</taxon>
        <taxon>Zalaria</taxon>
    </lineage>
</organism>
<evidence type="ECO:0000313" key="2">
    <source>
        <dbReference type="Proteomes" id="UP001320706"/>
    </source>
</evidence>
<dbReference type="Proteomes" id="UP001320706">
    <property type="component" value="Unassembled WGS sequence"/>
</dbReference>
<name>A0ACC3S8F0_9PEZI</name>
<comment type="caution">
    <text evidence="1">The sequence shown here is derived from an EMBL/GenBank/DDBJ whole genome shotgun (WGS) entry which is preliminary data.</text>
</comment>
<accession>A0ACC3S8F0</accession>
<reference evidence="1" key="1">
    <citation type="submission" date="2024-02" db="EMBL/GenBank/DDBJ databases">
        <title>Metagenome Assembled Genome of Zalaria obscura JY119.</title>
        <authorList>
            <person name="Vighnesh L."/>
            <person name="Jagadeeshwari U."/>
            <person name="Venkata Ramana C."/>
            <person name="Sasikala C."/>
        </authorList>
    </citation>
    <scope>NUCLEOTIDE SEQUENCE</scope>
    <source>
        <strain evidence="1">JY119</strain>
    </source>
</reference>
<gene>
    <name evidence="1" type="ORF">M8818_007123</name>
</gene>
<proteinExistence type="predicted"/>
<evidence type="ECO:0000313" key="1">
    <source>
        <dbReference type="EMBL" id="KAK8195972.1"/>
    </source>
</evidence>
<sequence>MARDYNAAVAALNTLQSNFSIVDAIRKSGRGMNQNAIPEMIEWVKRIGYEPSDFDKLNAIHIAGTKGKGSTSSFISSILYQYTKSSSGNAPRKVGLYTSPHLRFVRERIQINNQPLSEETFAKYFYETWDRLEASAAAANHPNPSSPDTKPVYFRFLTLMAFHCYMSEGVDAAVIECGIGGEYDSTNILVKPSVTGVTSLGIDHTAMLGETIDSIAWHKAGIFKPDVPAFSAPQPEGAVQVLQQRAAERSTTVDIVATHPALDSIKLGLAGDFQKINASVAIATASAYLQQQGHTDMPSPNDGSALLPEPFRIGLEQVRLGGRCEIRHDPAHNLTWHIDGGHTLESIEMAGRWFASLIQHPSTTSNLPRILIFNQQTRDASSLAMRLHTTLATALNNRRPFTEVIFCTNTTYASTGFRPDLTSVNTNAADVEALSVQHELAKTWAEVDPDAKVSVVKTIEEAVVLARTAGTVGTAGTTVSDGAHSSEDVKVLVTGSLHLVGGVIEVLESEVEEAARSRTT</sequence>
<protein>
    <submittedName>
        <fullName evidence="1">Uncharacterized protein</fullName>
    </submittedName>
</protein>